<sequence>MKCVLYISKALKSFRTDDLKHLSTTSTINNQKKGISGYLYFENNCFLQYMEGEANIIDEMVDKISHDERHELLALIEKKDLTKRRFPDWGMKNIAELMFNNSTIETTIIQTMSIFGENHLNISKNTQDELFKLMDDLAKVSQKA</sequence>
<evidence type="ECO:0000313" key="2">
    <source>
        <dbReference type="EMBL" id="KQC29591.1"/>
    </source>
</evidence>
<reference evidence="2 3" key="1">
    <citation type="submission" date="2015-04" db="EMBL/GenBank/DDBJ databases">
        <title>Complete genome of flavobacterium.</title>
        <authorList>
            <person name="Kwon Y.M."/>
            <person name="Kim S.-J."/>
        </authorList>
    </citation>
    <scope>NUCLEOTIDE SEQUENCE [LARGE SCALE GENOMIC DNA]</scope>
    <source>
        <strain evidence="2 3">DK169</strain>
    </source>
</reference>
<organism evidence="2 3">
    <name type="scientific">Flagellimonas eckloniae</name>
    <dbReference type="NCBI Taxonomy" id="346185"/>
    <lineage>
        <taxon>Bacteria</taxon>
        <taxon>Pseudomonadati</taxon>
        <taxon>Bacteroidota</taxon>
        <taxon>Flavobacteriia</taxon>
        <taxon>Flavobacteriales</taxon>
        <taxon>Flavobacteriaceae</taxon>
        <taxon>Flagellimonas</taxon>
    </lineage>
</organism>
<dbReference type="RefSeq" id="WP_055393515.1">
    <property type="nucleotide sequence ID" value="NZ_LCTZ01000002.1"/>
</dbReference>
<dbReference type="InterPro" id="IPR007024">
    <property type="entry name" value="BLUF_domain"/>
</dbReference>
<dbReference type="PROSITE" id="PS50925">
    <property type="entry name" value="BLUF"/>
    <property type="match status" value="1"/>
</dbReference>
<comment type="caution">
    <text evidence="2">The sequence shown here is derived from an EMBL/GenBank/DDBJ whole genome shotgun (WGS) entry which is preliminary data.</text>
</comment>
<dbReference type="EMBL" id="LCTZ01000002">
    <property type="protein sequence ID" value="KQC29591.1"/>
    <property type="molecule type" value="Genomic_DNA"/>
</dbReference>
<dbReference type="SUPFAM" id="SSF54975">
    <property type="entry name" value="Acylphosphatase/BLUF domain-like"/>
    <property type="match status" value="1"/>
</dbReference>
<proteinExistence type="predicted"/>
<accession>A0A0Q1BXZ8</accession>
<keyword evidence="3" id="KW-1185">Reference proteome</keyword>
<evidence type="ECO:0000313" key="3">
    <source>
        <dbReference type="Proteomes" id="UP000050827"/>
    </source>
</evidence>
<feature type="domain" description="BLUF" evidence="1">
    <location>
        <begin position="1"/>
        <end position="92"/>
    </location>
</feature>
<name>A0A0Q1BXZ8_9FLAO</name>
<dbReference type="SMART" id="SM01034">
    <property type="entry name" value="BLUF"/>
    <property type="match status" value="1"/>
</dbReference>
<dbReference type="GO" id="GO:0071949">
    <property type="term" value="F:FAD binding"/>
    <property type="evidence" value="ECO:0007669"/>
    <property type="project" value="InterPro"/>
</dbReference>
<dbReference type="Proteomes" id="UP000050827">
    <property type="component" value="Unassembled WGS sequence"/>
</dbReference>
<evidence type="ECO:0000259" key="1">
    <source>
        <dbReference type="PROSITE" id="PS50925"/>
    </source>
</evidence>
<dbReference type="AlphaFoldDB" id="A0A0Q1BXZ8"/>
<protein>
    <recommendedName>
        <fullName evidence="1">BLUF domain-containing protein</fullName>
    </recommendedName>
</protein>
<dbReference type="Pfam" id="PF04940">
    <property type="entry name" value="BLUF"/>
    <property type="match status" value="1"/>
</dbReference>
<dbReference type="STRING" id="346185.AAY42_06610"/>
<dbReference type="GO" id="GO:0009882">
    <property type="term" value="F:blue light photoreceptor activity"/>
    <property type="evidence" value="ECO:0007669"/>
    <property type="project" value="InterPro"/>
</dbReference>
<gene>
    <name evidence="2" type="ORF">AAY42_06610</name>
</gene>
<dbReference type="OrthoDB" id="1122028at2"/>
<dbReference type="Gene3D" id="3.30.70.100">
    <property type="match status" value="1"/>
</dbReference>
<dbReference type="InterPro" id="IPR036046">
    <property type="entry name" value="Acylphosphatase-like_dom_sf"/>
</dbReference>